<reference evidence="2 3" key="1">
    <citation type="submission" date="2019-04" db="EMBL/GenBank/DDBJ databases">
        <authorList>
            <person name="Grouzdev D.S."/>
            <person name="Nazina T.N."/>
        </authorList>
    </citation>
    <scope>NUCLEOTIDE SEQUENCE [LARGE SCALE GENOMIC DNA]</scope>
    <source>
        <strain evidence="2 3">SHC 3-19</strain>
    </source>
</reference>
<gene>
    <name evidence="2" type="ORF">E5S66_13415</name>
</gene>
<dbReference type="Proteomes" id="UP000308508">
    <property type="component" value="Unassembled WGS sequence"/>
</dbReference>
<dbReference type="RefSeq" id="WP_138350038.1">
    <property type="nucleotide sequence ID" value="NZ_SROY01000010.1"/>
</dbReference>
<organism evidence="2 3">
    <name type="scientific">Thermomonas fusca</name>
    <dbReference type="NCBI Taxonomy" id="215690"/>
    <lineage>
        <taxon>Bacteria</taxon>
        <taxon>Pseudomonadati</taxon>
        <taxon>Pseudomonadota</taxon>
        <taxon>Gammaproteobacteria</taxon>
        <taxon>Lysobacterales</taxon>
        <taxon>Lysobacteraceae</taxon>
        <taxon>Thermomonas</taxon>
    </lineage>
</organism>
<name>A0A5R9PCB9_9GAMM</name>
<accession>A0A5R9PCB9</accession>
<proteinExistence type="predicted"/>
<protein>
    <submittedName>
        <fullName evidence="2">DUF2829 domain-containing protein</fullName>
    </submittedName>
</protein>
<dbReference type="InterPro" id="IPR021361">
    <property type="entry name" value="Tad2-like_dom"/>
</dbReference>
<comment type="caution">
    <text evidence="2">The sequence shown here is derived from an EMBL/GenBank/DDBJ whole genome shotgun (WGS) entry which is preliminary data.</text>
</comment>
<evidence type="ECO:0000259" key="1">
    <source>
        <dbReference type="Pfam" id="PF11195"/>
    </source>
</evidence>
<evidence type="ECO:0000313" key="2">
    <source>
        <dbReference type="EMBL" id="TLX20683.1"/>
    </source>
</evidence>
<dbReference type="Pfam" id="PF11195">
    <property type="entry name" value="Tad2-like"/>
    <property type="match status" value="1"/>
</dbReference>
<evidence type="ECO:0000313" key="3">
    <source>
        <dbReference type="Proteomes" id="UP000308508"/>
    </source>
</evidence>
<dbReference type="EMBL" id="SROY01000010">
    <property type="protein sequence ID" value="TLX20683.1"/>
    <property type="molecule type" value="Genomic_DNA"/>
</dbReference>
<feature type="domain" description="Thoeris anti-defense 2-like" evidence="1">
    <location>
        <begin position="1"/>
        <end position="76"/>
    </location>
</feature>
<dbReference type="STRING" id="1123377.GCA_000423885_02895"/>
<dbReference type="AlphaFoldDB" id="A0A5R9PCB9"/>
<sequence>MDFGKALDELKAGGKVQRDGWNGKGLWLELQRPDAHSRMTLPYIYLNYPADAQNTPGARVPWLASQTDVLAEDWRIAV</sequence>
<keyword evidence="3" id="KW-1185">Reference proteome</keyword>